<reference evidence="3" key="2">
    <citation type="submission" date="2013-10" db="EMBL/GenBank/DDBJ databases">
        <authorList>
            <person name="Aslett M."/>
        </authorList>
    </citation>
    <scope>NUCLEOTIDE SEQUENCE [LARGE SCALE GENOMIC DNA]</scope>
    <source>
        <strain evidence="3">Houghton</strain>
    </source>
</reference>
<evidence type="ECO:0000313" key="3">
    <source>
        <dbReference type="EMBL" id="CDI74420.1"/>
    </source>
</evidence>
<evidence type="ECO:0000313" key="4">
    <source>
        <dbReference type="Proteomes" id="UP000018201"/>
    </source>
</evidence>
<name>U6G2L5_9EIME</name>
<feature type="compositionally biased region" description="Pro residues" evidence="1">
    <location>
        <begin position="303"/>
        <end position="315"/>
    </location>
</feature>
<dbReference type="EMBL" id="HG690327">
    <property type="protein sequence ID" value="CDI74420.1"/>
    <property type="molecule type" value="Genomic_DNA"/>
</dbReference>
<feature type="compositionally biased region" description="Polar residues" evidence="1">
    <location>
        <begin position="277"/>
        <end position="286"/>
    </location>
</feature>
<gene>
    <name evidence="3" type="ORF">EPH_0033300</name>
</gene>
<dbReference type="AlphaFoldDB" id="U6G2L5"/>
<feature type="transmembrane region" description="Helical" evidence="2">
    <location>
        <begin position="53"/>
        <end position="71"/>
    </location>
</feature>
<dbReference type="Proteomes" id="UP000018201">
    <property type="component" value="Unassembled WGS sequence"/>
</dbReference>
<dbReference type="VEuPathDB" id="ToxoDB:EPH_0033300"/>
<evidence type="ECO:0000256" key="1">
    <source>
        <dbReference type="SAM" id="MobiDB-lite"/>
    </source>
</evidence>
<accession>U6G2L5</accession>
<keyword evidence="2" id="KW-0812">Transmembrane</keyword>
<feature type="compositionally biased region" description="Polar residues" evidence="1">
    <location>
        <begin position="329"/>
        <end position="342"/>
    </location>
</feature>
<organism evidence="3 4">
    <name type="scientific">Eimeria praecox</name>
    <dbReference type="NCBI Taxonomy" id="51316"/>
    <lineage>
        <taxon>Eukaryota</taxon>
        <taxon>Sar</taxon>
        <taxon>Alveolata</taxon>
        <taxon>Apicomplexa</taxon>
        <taxon>Conoidasida</taxon>
        <taxon>Coccidia</taxon>
        <taxon>Eucoccidiorida</taxon>
        <taxon>Eimeriorina</taxon>
        <taxon>Eimeriidae</taxon>
        <taxon>Eimeria</taxon>
    </lineage>
</organism>
<feature type="compositionally biased region" description="Acidic residues" evidence="1">
    <location>
        <begin position="257"/>
        <end position="268"/>
    </location>
</feature>
<feature type="compositionally biased region" description="Low complexity" evidence="1">
    <location>
        <begin position="424"/>
        <end position="437"/>
    </location>
</feature>
<keyword evidence="2" id="KW-0472">Membrane</keyword>
<feature type="compositionally biased region" description="Acidic residues" evidence="1">
    <location>
        <begin position="382"/>
        <end position="394"/>
    </location>
</feature>
<feature type="compositionally biased region" description="Polar residues" evidence="1">
    <location>
        <begin position="356"/>
        <end position="367"/>
    </location>
</feature>
<keyword evidence="4" id="KW-1185">Reference proteome</keyword>
<keyword evidence="2" id="KW-1133">Transmembrane helix</keyword>
<feature type="compositionally biased region" description="Basic residues" evidence="1">
    <location>
        <begin position="438"/>
        <end position="447"/>
    </location>
</feature>
<feature type="region of interest" description="Disordered" evidence="1">
    <location>
        <begin position="247"/>
        <end position="447"/>
    </location>
</feature>
<proteinExistence type="predicted"/>
<reference evidence="3" key="1">
    <citation type="submission" date="2013-10" db="EMBL/GenBank/DDBJ databases">
        <title>Genomic analysis of the causative agents of coccidiosis in chickens.</title>
        <authorList>
            <person name="Reid A.J."/>
            <person name="Blake D."/>
            <person name="Billington K."/>
            <person name="Browne H."/>
            <person name="Dunn M."/>
            <person name="Hung S."/>
            <person name="Kawahara F."/>
            <person name="Miranda-Saavedra D."/>
            <person name="Mourier T."/>
            <person name="Nagra H."/>
            <person name="Otto T.D."/>
            <person name="Rawlings N."/>
            <person name="Sanchez A."/>
            <person name="Sanders M."/>
            <person name="Subramaniam C."/>
            <person name="Tay Y."/>
            <person name="Dear P."/>
            <person name="Doerig C."/>
            <person name="Gruber A."/>
            <person name="Parkinson J."/>
            <person name="Shirley M."/>
            <person name="Wan K.L."/>
            <person name="Berriman M."/>
            <person name="Tomley F."/>
            <person name="Pain A."/>
        </authorList>
    </citation>
    <scope>NUCLEOTIDE SEQUENCE [LARGE SCALE GENOMIC DNA]</scope>
    <source>
        <strain evidence="3">Houghton</strain>
    </source>
</reference>
<evidence type="ECO:0000256" key="2">
    <source>
        <dbReference type="SAM" id="Phobius"/>
    </source>
</evidence>
<sequence length="605" mass="66865">MESLEALGASPGFPLAVSEAEETGKTTAAPRKEWADAPLRVVKRRREDARKTTIISLAGLLSLTAVVYLLLRCAELLSPQHESATESLRLLASRRGDEKCSKNFGSIRSSSSLGARLAHHRSFSTLLQPRDPPIPDQEYHPPFYDFPTIFDPEARRGLKKFMRGLGSLRHPHRGRKSKTVRFYMDGVSVTLEFFEQALEAVGKHMETAFWRKPSTSREEFTLRQKGWDDSSSGTVICVTCSWNGHSLTPGSTPLSPFEEETEDNEENEGERRVFTFPETTGDSAQASGAAPNDSSSDEERQGLPPPLPKGSPVGPPLATDHVSDGEKGQSMQRADSTDSTAPTAPAPGRLSAHGEGQQQARASSWQTDMRRRGLALGSSEESWLEVIEESESDEGEHAAAENKQQQTAKLRPMKSMSSLDDPKAAPAAEESESVVPPHGKHSHRKLKKKLMKRPFSAWLKGRRASLAFEFPRVEDGPSIERPVFDSDALRSLWAVQQAKEGLQAILKEALQLCYPSKSLRSRSVKFKVDGIEVEVTFRELIQFGWRPFRLVNECGIELEAAFIDAMLQVESYSLGKSNTVAGAADVFAVEAQQFKRHADFLHEGD</sequence>
<protein>
    <submittedName>
        <fullName evidence="3">Uncharacterized protein</fullName>
    </submittedName>
</protein>